<feature type="region of interest" description="Disordered" evidence="1">
    <location>
        <begin position="387"/>
        <end position="462"/>
    </location>
</feature>
<organism evidence="2 3">
    <name type="scientific">Metschnikowia bicuspidata</name>
    <dbReference type="NCBI Taxonomy" id="27322"/>
    <lineage>
        <taxon>Eukaryota</taxon>
        <taxon>Fungi</taxon>
        <taxon>Dikarya</taxon>
        <taxon>Ascomycota</taxon>
        <taxon>Saccharomycotina</taxon>
        <taxon>Pichiomycetes</taxon>
        <taxon>Metschnikowiaceae</taxon>
        <taxon>Metschnikowia</taxon>
    </lineage>
</organism>
<sequence>MGPFKEVPQFKESRLASLYSDFAHLKEINPEGYRANLDAWLAVFQAALRCHTFHSSIVLPGAELPRAFRNTTHGVPRLLALSLDEHIRAGALVPWSIYKHHAVKSVRRAWDYLSPRKVADDVLGTYRVLLYRSDASMAVDAYIDWSLLVSVGDALYAQLRRALEDDPRLSALLFDELLFGDRLRAFHPALFDTDVLVLLVYYSRDTGRIGTATDPADSTKTYLRFGDATPLSDAEIAAARVKSAAHRVQKRIELLDMRFVELGDTARLLARAGASKHRLRNILVRKSALKKSLATASATHTQLIQILEKIDEAKSNVDLLGTLISAKSGLALLNEQISLADVDDVTAALDQEMALTGEISDVLMVSSGIDDDEIETELRALERETAKTLERKTESQAVSESGEPESAKCEEESAKPKESAPATESAEKDLHHKKYESAKVPVNTVSESKISPQINSQSEDEELLHDLIEKLKNVTIDSTQPLLKPNPHNSEPELKNQSLLA</sequence>
<feature type="region of interest" description="Disordered" evidence="1">
    <location>
        <begin position="478"/>
        <end position="501"/>
    </location>
</feature>
<proteinExistence type="predicted"/>
<feature type="compositionally biased region" description="Basic and acidic residues" evidence="1">
    <location>
        <begin position="405"/>
        <end position="418"/>
    </location>
</feature>
<evidence type="ECO:0000256" key="1">
    <source>
        <dbReference type="SAM" id="MobiDB-lite"/>
    </source>
</evidence>
<evidence type="ECO:0000313" key="3">
    <source>
        <dbReference type="Proteomes" id="UP000268321"/>
    </source>
</evidence>
<name>A0A4P9ZG55_9ASCO</name>
<reference evidence="3" key="1">
    <citation type="journal article" date="2018" name="Nat. Microbiol.">
        <title>Leveraging single-cell genomics to expand the fungal tree of life.</title>
        <authorList>
            <person name="Ahrendt S.R."/>
            <person name="Quandt C.A."/>
            <person name="Ciobanu D."/>
            <person name="Clum A."/>
            <person name="Salamov A."/>
            <person name="Andreopoulos B."/>
            <person name="Cheng J.F."/>
            <person name="Woyke T."/>
            <person name="Pelin A."/>
            <person name="Henrissat B."/>
            <person name="Reynolds N.K."/>
            <person name="Benny G.L."/>
            <person name="Smith M.E."/>
            <person name="James T.Y."/>
            <person name="Grigoriev I.V."/>
        </authorList>
    </citation>
    <scope>NUCLEOTIDE SEQUENCE [LARGE SCALE GENOMIC DNA]</scope>
    <source>
        <strain evidence="3">Baker2002</strain>
    </source>
</reference>
<gene>
    <name evidence="2" type="ORF">METBISCDRAFT_21780</name>
</gene>
<dbReference type="OrthoDB" id="10250120at2759"/>
<feature type="compositionally biased region" description="Polar residues" evidence="1">
    <location>
        <begin position="443"/>
        <end position="457"/>
    </location>
</feature>
<dbReference type="Proteomes" id="UP000268321">
    <property type="component" value="Unassembled WGS sequence"/>
</dbReference>
<accession>A0A4P9ZG55</accession>
<dbReference type="InterPro" id="IPR005024">
    <property type="entry name" value="Snf7_fam"/>
</dbReference>
<dbReference type="GO" id="GO:0007034">
    <property type="term" value="P:vacuolar transport"/>
    <property type="evidence" value="ECO:0007669"/>
    <property type="project" value="InterPro"/>
</dbReference>
<protein>
    <recommendedName>
        <fullName evidence="4">Snf7-domain-containing protein</fullName>
    </recommendedName>
</protein>
<dbReference type="AlphaFoldDB" id="A0A4P9ZG55"/>
<evidence type="ECO:0000313" key="2">
    <source>
        <dbReference type="EMBL" id="RKP32054.1"/>
    </source>
</evidence>
<keyword evidence="3" id="KW-1185">Reference proteome</keyword>
<dbReference type="Pfam" id="PF03357">
    <property type="entry name" value="Snf7"/>
    <property type="match status" value="1"/>
</dbReference>
<evidence type="ECO:0008006" key="4">
    <source>
        <dbReference type="Google" id="ProtNLM"/>
    </source>
</evidence>
<dbReference type="EMBL" id="ML004434">
    <property type="protein sequence ID" value="RKP32054.1"/>
    <property type="molecule type" value="Genomic_DNA"/>
</dbReference>